<feature type="region of interest" description="Disordered" evidence="1">
    <location>
        <begin position="211"/>
        <end position="245"/>
    </location>
</feature>
<gene>
    <name evidence="3" type="ORF">H072_4262</name>
</gene>
<evidence type="ECO:0000313" key="4">
    <source>
        <dbReference type="Proteomes" id="UP000015100"/>
    </source>
</evidence>
<keyword evidence="4" id="KW-1185">Reference proteome</keyword>
<dbReference type="AlphaFoldDB" id="S8BQN9"/>
<feature type="transmembrane region" description="Helical" evidence="2">
    <location>
        <begin position="250"/>
        <end position="274"/>
    </location>
</feature>
<reference evidence="4" key="2">
    <citation type="submission" date="2013-04" db="EMBL/GenBank/DDBJ databases">
        <title>Genomic mechanisms accounting for the adaptation to parasitism in nematode-trapping fungi.</title>
        <authorList>
            <person name="Ahren D.G."/>
        </authorList>
    </citation>
    <scope>NUCLEOTIDE SEQUENCE [LARGE SCALE GENOMIC DNA]</scope>
    <source>
        <strain evidence="4">CBS 200.50</strain>
    </source>
</reference>
<dbReference type="OrthoDB" id="4770059at2759"/>
<keyword evidence="2" id="KW-0472">Membrane</keyword>
<evidence type="ECO:0000256" key="2">
    <source>
        <dbReference type="SAM" id="Phobius"/>
    </source>
</evidence>
<protein>
    <submittedName>
        <fullName evidence="3">Uncharacterized protein</fullName>
    </submittedName>
</protein>
<dbReference type="HOGENOM" id="CLU_866045_0_0_1"/>
<evidence type="ECO:0000256" key="1">
    <source>
        <dbReference type="SAM" id="MobiDB-lite"/>
    </source>
</evidence>
<dbReference type="STRING" id="1284197.S8BQN9"/>
<dbReference type="Proteomes" id="UP000015100">
    <property type="component" value="Unassembled WGS sequence"/>
</dbReference>
<reference evidence="3 4" key="1">
    <citation type="journal article" date="2013" name="PLoS Genet.">
        <title>Genomic mechanisms accounting for the adaptation to parasitism in nematode-trapping fungi.</title>
        <authorList>
            <person name="Meerupati T."/>
            <person name="Andersson K.M."/>
            <person name="Friman E."/>
            <person name="Kumar D."/>
            <person name="Tunlid A."/>
            <person name="Ahren D."/>
        </authorList>
    </citation>
    <scope>NUCLEOTIDE SEQUENCE [LARGE SCALE GENOMIC DNA]</scope>
    <source>
        <strain evidence="3 4">CBS 200.50</strain>
    </source>
</reference>
<organism evidence="3 4">
    <name type="scientific">Dactylellina haptotyla (strain CBS 200.50)</name>
    <name type="common">Nematode-trapping fungus</name>
    <name type="synonym">Monacrosporium haptotylum</name>
    <dbReference type="NCBI Taxonomy" id="1284197"/>
    <lineage>
        <taxon>Eukaryota</taxon>
        <taxon>Fungi</taxon>
        <taxon>Dikarya</taxon>
        <taxon>Ascomycota</taxon>
        <taxon>Pezizomycotina</taxon>
        <taxon>Orbiliomycetes</taxon>
        <taxon>Orbiliales</taxon>
        <taxon>Orbiliaceae</taxon>
        <taxon>Dactylellina</taxon>
    </lineage>
</organism>
<name>S8BQN9_DACHA</name>
<keyword evidence="2" id="KW-0812">Transmembrane</keyword>
<proteinExistence type="predicted"/>
<keyword evidence="2" id="KW-1133">Transmembrane helix</keyword>
<evidence type="ECO:0000313" key="3">
    <source>
        <dbReference type="EMBL" id="EPS41758.1"/>
    </source>
</evidence>
<sequence length="329" mass="35110">MASRTTKTSTIPLTTQFVPPTSCATQYWFPTVLPNATPDAVFALGPPEGNDGWITDCWPSDWATVAASEFYNPGICPSGYNTASQLYTSRTMFAYCCMEGYTLLAEGLPAPYRKSSIDPGDFTKDVESDAICFQPLPTPVVVEYTSINGEVFTTDLRPGRSVVHAPIRVKYAITDFSKFPIDAQPTALPAALKSDLEPFIRSGFLTLAPETIENPSSTSSRVTITSTSSVSSTSTGGADDGSSGKSTGTIAVAVGVTVGVIVLLAVGGYILFLWTRKRINRDERLHETAAGPYTKHQNNDSHVGGIQDYPDQAGGIALSESGGWSKAHQ</sequence>
<dbReference type="EMBL" id="AQGS01000153">
    <property type="protein sequence ID" value="EPS41758.1"/>
    <property type="molecule type" value="Genomic_DNA"/>
</dbReference>
<dbReference type="eggNOG" id="ENOG502SFMR">
    <property type="taxonomic scope" value="Eukaryota"/>
</dbReference>
<feature type="compositionally biased region" description="Low complexity" evidence="1">
    <location>
        <begin position="216"/>
        <end position="245"/>
    </location>
</feature>
<accession>S8BQN9</accession>
<feature type="region of interest" description="Disordered" evidence="1">
    <location>
        <begin position="290"/>
        <end position="310"/>
    </location>
</feature>
<comment type="caution">
    <text evidence="3">The sequence shown here is derived from an EMBL/GenBank/DDBJ whole genome shotgun (WGS) entry which is preliminary data.</text>
</comment>